<keyword evidence="6 8" id="KW-0408">Iron</keyword>
<evidence type="ECO:0000256" key="4">
    <source>
        <dbReference type="ARBA" id="ARBA00022723"/>
    </source>
</evidence>
<dbReference type="GO" id="GO:0046872">
    <property type="term" value="F:metal ion binding"/>
    <property type="evidence" value="ECO:0007669"/>
    <property type="project" value="UniProtKB-UniRule"/>
</dbReference>
<keyword evidence="4 8" id="KW-0479">Metal-binding</keyword>
<keyword evidence="5 8" id="KW-0249">Electron transport</keyword>
<evidence type="ECO:0000313" key="10">
    <source>
        <dbReference type="EMBL" id="RQH30021.1"/>
    </source>
</evidence>
<dbReference type="EMBL" id="RCBY01000185">
    <property type="protein sequence ID" value="RQH30021.1"/>
    <property type="molecule type" value="Genomic_DNA"/>
</dbReference>
<dbReference type="AlphaFoldDB" id="A0A3N6QAY3"/>
<evidence type="ECO:0000256" key="6">
    <source>
        <dbReference type="ARBA" id="ARBA00023004"/>
    </source>
</evidence>
<dbReference type="PROSITE" id="PS51379">
    <property type="entry name" value="4FE4S_FER_2"/>
    <property type="match status" value="2"/>
</dbReference>
<dbReference type="GO" id="GO:0009055">
    <property type="term" value="F:electron transfer activity"/>
    <property type="evidence" value="ECO:0007669"/>
    <property type="project" value="UniProtKB-UniRule"/>
</dbReference>
<dbReference type="PRINTS" id="PR00354">
    <property type="entry name" value="7FE8SFRDOXIN"/>
</dbReference>
<protein>
    <recommendedName>
        <fullName evidence="8">Ferredoxin</fullName>
    </recommendedName>
</protein>
<evidence type="ECO:0000259" key="9">
    <source>
        <dbReference type="PROSITE" id="PS51379"/>
    </source>
</evidence>
<dbReference type="GO" id="GO:0051539">
    <property type="term" value="F:4 iron, 4 sulfur cluster binding"/>
    <property type="evidence" value="ECO:0007669"/>
    <property type="project" value="UniProtKB-UniRule"/>
</dbReference>
<keyword evidence="3 8" id="KW-0004">4Fe-4S</keyword>
<evidence type="ECO:0000256" key="8">
    <source>
        <dbReference type="RuleBase" id="RU365098"/>
    </source>
</evidence>
<evidence type="ECO:0000313" key="11">
    <source>
        <dbReference type="Proteomes" id="UP000269154"/>
    </source>
</evidence>
<comment type="cofactor">
    <cofactor evidence="1 8">
        <name>[4Fe-4S] cluster</name>
        <dbReference type="ChEBI" id="CHEBI:49883"/>
    </cofactor>
</comment>
<dbReference type="OrthoDB" id="9798098at2"/>
<dbReference type="RefSeq" id="WP_124146801.1">
    <property type="nucleotide sequence ID" value="NZ_CAWOKI010000196.1"/>
</dbReference>
<evidence type="ECO:0000256" key="2">
    <source>
        <dbReference type="ARBA" id="ARBA00022448"/>
    </source>
</evidence>
<dbReference type="InterPro" id="IPR017896">
    <property type="entry name" value="4Fe4S_Fe-S-bd"/>
</dbReference>
<organism evidence="10 11">
    <name type="scientific">Okeania hirsuta</name>
    <dbReference type="NCBI Taxonomy" id="1458930"/>
    <lineage>
        <taxon>Bacteria</taxon>
        <taxon>Bacillati</taxon>
        <taxon>Cyanobacteriota</taxon>
        <taxon>Cyanophyceae</taxon>
        <taxon>Oscillatoriophycideae</taxon>
        <taxon>Oscillatoriales</taxon>
        <taxon>Microcoleaceae</taxon>
        <taxon>Okeania</taxon>
    </lineage>
</organism>
<keyword evidence="7 8" id="KW-0411">Iron-sulfur</keyword>
<dbReference type="Pfam" id="PF12838">
    <property type="entry name" value="Fer4_7"/>
    <property type="match status" value="1"/>
</dbReference>
<feature type="domain" description="4Fe-4S ferredoxin-type" evidence="9">
    <location>
        <begin position="1"/>
        <end position="30"/>
    </location>
</feature>
<keyword evidence="11" id="KW-1185">Reference proteome</keyword>
<proteinExistence type="predicted"/>
<dbReference type="SUPFAM" id="SSF54862">
    <property type="entry name" value="4Fe-4S ferredoxins"/>
    <property type="match status" value="1"/>
</dbReference>
<evidence type="ECO:0000256" key="7">
    <source>
        <dbReference type="ARBA" id="ARBA00023014"/>
    </source>
</evidence>
<dbReference type="PROSITE" id="PS00198">
    <property type="entry name" value="4FE4S_FER_1"/>
    <property type="match status" value="1"/>
</dbReference>
<feature type="domain" description="4Fe-4S ferredoxin-type" evidence="9">
    <location>
        <begin position="37"/>
        <end position="67"/>
    </location>
</feature>
<accession>A0A3N6QAY3</accession>
<keyword evidence="2 8" id="KW-0813">Transport</keyword>
<name>A0A3N6QAY3_9CYAN</name>
<evidence type="ECO:0000256" key="3">
    <source>
        <dbReference type="ARBA" id="ARBA00022485"/>
    </source>
</evidence>
<evidence type="ECO:0000256" key="1">
    <source>
        <dbReference type="ARBA" id="ARBA00001966"/>
    </source>
</evidence>
<evidence type="ECO:0000256" key="5">
    <source>
        <dbReference type="ARBA" id="ARBA00022982"/>
    </source>
</evidence>
<dbReference type="Proteomes" id="UP000269154">
    <property type="component" value="Unassembled WGS sequence"/>
</dbReference>
<comment type="function">
    <text evidence="8">Ferredoxins are iron-sulfur proteins that transfer electrons in a wide variety of metabolic reactions.</text>
</comment>
<comment type="caution">
    <text evidence="10">The sequence shown here is derived from an EMBL/GenBank/DDBJ whole genome shotgun (WGS) entry which is preliminary data.</text>
</comment>
<dbReference type="InterPro" id="IPR017900">
    <property type="entry name" value="4Fe4S_Fe_S_CS"/>
</dbReference>
<reference evidence="10 11" key="1">
    <citation type="journal article" date="2018" name="ACS Chem. Biol.">
        <title>Ketoreductase domain dysfunction expands chemodiversity: malyngamide biosynthesis in the cyanobacterium Okeania hirsuta.</title>
        <authorList>
            <person name="Moss N.A."/>
            <person name="Leao T."/>
            <person name="Rankin M."/>
            <person name="McCullough T.M."/>
            <person name="Qu P."/>
            <person name="Korobeynikov A."/>
            <person name="Smith J.L."/>
            <person name="Gerwick L."/>
            <person name="Gerwick W.H."/>
        </authorList>
    </citation>
    <scope>NUCLEOTIDE SEQUENCE [LARGE SCALE GENOMIC DNA]</scope>
    <source>
        <strain evidence="10 11">PAB10Feb10-1</strain>
    </source>
</reference>
<gene>
    <name evidence="10" type="ORF">D5R40_24330</name>
</gene>
<sequence>MPHTIVTDICEGVADCVGACPVACIHEGPGKNTKGTDWYWIDFDTCIDCGICLSVCPVEGAILAEERPESQKTPSTSSTSS</sequence>
<dbReference type="Gene3D" id="3.30.70.20">
    <property type="match status" value="1"/>
</dbReference>
<dbReference type="InterPro" id="IPR000813">
    <property type="entry name" value="7Fe_ferredoxin"/>
</dbReference>